<dbReference type="Proteomes" id="UP001163739">
    <property type="component" value="Chromosome"/>
</dbReference>
<evidence type="ECO:0000259" key="4">
    <source>
        <dbReference type="Pfam" id="PF01464"/>
    </source>
</evidence>
<dbReference type="EMBL" id="CP100390">
    <property type="protein sequence ID" value="UZE95310.1"/>
    <property type="molecule type" value="Genomic_DNA"/>
</dbReference>
<keyword evidence="6" id="KW-1185">Reference proteome</keyword>
<proteinExistence type="inferred from homology"/>
<name>A0ABY6MZT9_9ALTE</name>
<dbReference type="Pfam" id="PF01464">
    <property type="entry name" value="SLT"/>
    <property type="match status" value="1"/>
</dbReference>
<dbReference type="InterPro" id="IPR000189">
    <property type="entry name" value="Transglyc_AS"/>
</dbReference>
<dbReference type="RefSeq" id="WP_265046799.1">
    <property type="nucleotide sequence ID" value="NZ_CP100390.1"/>
</dbReference>
<feature type="chain" id="PRO_5046958728" evidence="3">
    <location>
        <begin position="25"/>
        <end position="453"/>
    </location>
</feature>
<dbReference type="SUPFAM" id="SSF53955">
    <property type="entry name" value="Lysozyme-like"/>
    <property type="match status" value="1"/>
</dbReference>
<dbReference type="CDD" id="cd16893">
    <property type="entry name" value="LT_MltC_MltE"/>
    <property type="match status" value="1"/>
</dbReference>
<evidence type="ECO:0000256" key="3">
    <source>
        <dbReference type="SAM" id="SignalP"/>
    </source>
</evidence>
<dbReference type="Gene3D" id="1.10.530.10">
    <property type="match status" value="1"/>
</dbReference>
<reference evidence="5" key="1">
    <citation type="submission" date="2022-06" db="EMBL/GenBank/DDBJ databases">
        <title>Alkalimarinus sp. nov., isolated from gut of a Alitta virens.</title>
        <authorList>
            <person name="Yang A.I."/>
            <person name="Shin N.-R."/>
        </authorList>
    </citation>
    <scope>NUCLEOTIDE SEQUENCE</scope>
    <source>
        <strain evidence="5">A2M4</strain>
    </source>
</reference>
<feature type="region of interest" description="Disordered" evidence="2">
    <location>
        <begin position="242"/>
        <end position="269"/>
    </location>
</feature>
<accession>A0ABY6MZT9</accession>
<organism evidence="5 6">
    <name type="scientific">Alkalimarinus alittae</name>
    <dbReference type="NCBI Taxonomy" id="2961619"/>
    <lineage>
        <taxon>Bacteria</taxon>
        <taxon>Pseudomonadati</taxon>
        <taxon>Pseudomonadota</taxon>
        <taxon>Gammaproteobacteria</taxon>
        <taxon>Alteromonadales</taxon>
        <taxon>Alteromonadaceae</taxon>
        <taxon>Alkalimarinus</taxon>
    </lineage>
</organism>
<comment type="similarity">
    <text evidence="1">Belongs to the transglycosylase Slt family.</text>
</comment>
<dbReference type="PANTHER" id="PTHR37423">
    <property type="entry name" value="SOLUBLE LYTIC MUREIN TRANSGLYCOSYLASE-RELATED"/>
    <property type="match status" value="1"/>
</dbReference>
<protein>
    <submittedName>
        <fullName evidence="5">Transglycosylase SLT domain-containing protein</fullName>
    </submittedName>
</protein>
<feature type="signal peptide" evidence="3">
    <location>
        <begin position="1"/>
        <end position="24"/>
    </location>
</feature>
<gene>
    <name evidence="5" type="ORF">NKI27_14740</name>
</gene>
<evidence type="ECO:0000256" key="1">
    <source>
        <dbReference type="ARBA" id="ARBA00007734"/>
    </source>
</evidence>
<keyword evidence="3" id="KW-0732">Signal</keyword>
<dbReference type="InterPro" id="IPR008258">
    <property type="entry name" value="Transglycosylase_SLT_dom_1"/>
</dbReference>
<dbReference type="PANTHER" id="PTHR37423:SF2">
    <property type="entry name" value="MEMBRANE-BOUND LYTIC MUREIN TRANSGLYCOSYLASE C"/>
    <property type="match status" value="1"/>
</dbReference>
<sequence length="453" mass="50697">MKGVSSRIFALSALMVVLSPVALASDPFDELDNAVDRFEQSPEQEQKEFQQFQASQDAEYKAFEKQLLEEFEAFKLINQEETAKYQAKVGKVWDKPEISSQKVWVEYANNDTQKKRVDFEKKTISISTAVEKNGDEKAPAADVSLKKTLKKLIKENKAQAFKKDEIAQAVEKRSKEKITNLKTAKVKAAPILLPYLTGNDQVSDKEIDKIVDHMVANKKQTVTVNSKGKKVVTLEVPLSIPEAPKEESKKEAPKPGKNEKAEPKKPKVMADLKQNKLPKSARALEPHVAQYAKKAKVGNALVFAIIETESAFNPMAKSGVPAYGLMQIVPGSAGQDATQQLFGKPKILSPSYLYNSEQNIEIGTTYLNILYYRYLKGVKDPVSRLYCSIAAYNTGAGNVAKAFTGKRRLKPALEHINAMTPQQVYDHLIKNLPYEETQKYLAKVHKRITKYSL</sequence>
<evidence type="ECO:0000313" key="6">
    <source>
        <dbReference type="Proteomes" id="UP001163739"/>
    </source>
</evidence>
<dbReference type="InterPro" id="IPR023346">
    <property type="entry name" value="Lysozyme-like_dom_sf"/>
</dbReference>
<evidence type="ECO:0000256" key="2">
    <source>
        <dbReference type="SAM" id="MobiDB-lite"/>
    </source>
</evidence>
<evidence type="ECO:0000313" key="5">
    <source>
        <dbReference type="EMBL" id="UZE95310.1"/>
    </source>
</evidence>
<feature type="compositionally biased region" description="Basic and acidic residues" evidence="2">
    <location>
        <begin position="243"/>
        <end position="269"/>
    </location>
</feature>
<feature type="domain" description="Transglycosylase SLT" evidence="4">
    <location>
        <begin position="289"/>
        <end position="409"/>
    </location>
</feature>
<dbReference type="PROSITE" id="PS00922">
    <property type="entry name" value="TRANSGLYCOSYLASE"/>
    <property type="match status" value="1"/>
</dbReference>